<dbReference type="Gene3D" id="1.25.40.10">
    <property type="entry name" value="Tetratricopeptide repeat domain"/>
    <property type="match status" value="3"/>
</dbReference>
<dbReference type="GO" id="GO:0003729">
    <property type="term" value="F:mRNA binding"/>
    <property type="evidence" value="ECO:0007669"/>
    <property type="project" value="TreeGrafter"/>
</dbReference>
<dbReference type="PANTHER" id="PTHR47938">
    <property type="entry name" value="RESPIRATORY COMPLEX I CHAPERONE (CIA84), PUTATIVE (AFU_ORTHOLOGUE AFUA_2G06020)-RELATED"/>
    <property type="match status" value="1"/>
</dbReference>
<organism evidence="4 5">
    <name type="scientific">Apostasia shenzhenica</name>
    <dbReference type="NCBI Taxonomy" id="1088818"/>
    <lineage>
        <taxon>Eukaryota</taxon>
        <taxon>Viridiplantae</taxon>
        <taxon>Streptophyta</taxon>
        <taxon>Embryophyta</taxon>
        <taxon>Tracheophyta</taxon>
        <taxon>Spermatophyta</taxon>
        <taxon>Magnoliopsida</taxon>
        <taxon>Liliopsida</taxon>
        <taxon>Asparagales</taxon>
        <taxon>Orchidaceae</taxon>
        <taxon>Apostasioideae</taxon>
        <taxon>Apostasia</taxon>
    </lineage>
</organism>
<feature type="repeat" description="PPR" evidence="3">
    <location>
        <begin position="402"/>
        <end position="436"/>
    </location>
</feature>
<keyword evidence="5" id="KW-1185">Reference proteome</keyword>
<comment type="similarity">
    <text evidence="1">Belongs to the PPR family. P subfamily.</text>
</comment>
<feature type="repeat" description="PPR" evidence="3">
    <location>
        <begin position="295"/>
        <end position="329"/>
    </location>
</feature>
<protein>
    <submittedName>
        <fullName evidence="4">Pentatricopeptide repeat-containing protein</fullName>
        <ecNumber evidence="4">2.1.1.204</ecNumber>
    </submittedName>
</protein>
<feature type="repeat" description="PPR" evidence="3">
    <location>
        <begin position="186"/>
        <end position="216"/>
    </location>
</feature>
<keyword evidence="4" id="KW-0808">Transferase</keyword>
<dbReference type="STRING" id="1088818.A0A2I0AC10"/>
<dbReference type="Pfam" id="PF12854">
    <property type="entry name" value="PPR_1"/>
    <property type="match status" value="3"/>
</dbReference>
<evidence type="ECO:0000256" key="3">
    <source>
        <dbReference type="PROSITE-ProRule" id="PRU00708"/>
    </source>
</evidence>
<dbReference type="PROSITE" id="PS51375">
    <property type="entry name" value="PPR"/>
    <property type="match status" value="6"/>
</dbReference>
<dbReference type="Pfam" id="PF01535">
    <property type="entry name" value="PPR"/>
    <property type="match status" value="4"/>
</dbReference>
<gene>
    <name evidence="4" type="ORF">AXF42_Ash019000</name>
</gene>
<dbReference type="GO" id="GO:0008168">
    <property type="term" value="F:methyltransferase activity"/>
    <property type="evidence" value="ECO:0007669"/>
    <property type="project" value="UniProtKB-KW"/>
</dbReference>
<name>A0A2I0AC10_9ASPA</name>
<dbReference type="OrthoDB" id="767661at2759"/>
<dbReference type="PANTHER" id="PTHR47938:SF35">
    <property type="entry name" value="PENTATRICOPEPTIDE REPEAT-CONTAINING PROTEIN 4, MITOCHONDRIAL-RELATED"/>
    <property type="match status" value="1"/>
</dbReference>
<feature type="repeat" description="PPR" evidence="3">
    <location>
        <begin position="225"/>
        <end position="259"/>
    </location>
</feature>
<keyword evidence="2" id="KW-0677">Repeat</keyword>
<dbReference type="Proteomes" id="UP000236161">
    <property type="component" value="Unassembled WGS sequence"/>
</dbReference>
<evidence type="ECO:0000256" key="1">
    <source>
        <dbReference type="ARBA" id="ARBA00007626"/>
    </source>
</evidence>
<dbReference type="InterPro" id="IPR002885">
    <property type="entry name" value="PPR_rpt"/>
</dbReference>
<feature type="repeat" description="PPR" evidence="3">
    <location>
        <begin position="437"/>
        <end position="471"/>
    </location>
</feature>
<dbReference type="EC" id="2.1.1.204" evidence="4"/>
<dbReference type="AlphaFoldDB" id="A0A2I0AC10"/>
<sequence>MATVRWPRVLSPMYLAQLIRQQKNPLTALYIFNSAPLRYPSYRHNSAVYSAMVDALSAPLRRCHLLSLLRQLSLDSAPARDHVFSAAIQSLDSNDHLPDALFVFRRLIPLSNCPSSPLSLLTLIRSLLSRGRLRSALHLLLSAGSDASRLGIQGFNLLIDVACRLRRVDLALHAFAAIRELCCYPDRDTYRILMKGLCDAGRLDDAVHLLYSMLWRISQKGCAADVVVYRTILEALCAAGRVELAEEILGKVLKKGLRSPRARRSFQTPVLSCAEDVEEMKRVIDESLVVRGVISFASYNAMITDLYADGEFCHAQEMFDEMLQKGFMPLVSMFEAKIGALCREGRIEEGLKVLEVEMAEGGCVPTVRSYNMVMEGLCRDGESLRAMGYLKKMDRQIGCVAEKKTFEILIGGFCSEGKFLQAAQILETMQRRKYWADCSTFCCVIQGLCSIGRSFEALLWLEEMLSQGKLPEASVWSSLVTVSCGKETMTIYGSLAELLEDLG</sequence>
<feature type="repeat" description="PPR" evidence="3">
    <location>
        <begin position="330"/>
        <end position="365"/>
    </location>
</feature>
<reference evidence="4 5" key="1">
    <citation type="journal article" date="2017" name="Nature">
        <title>The Apostasia genome and the evolution of orchids.</title>
        <authorList>
            <person name="Zhang G.Q."/>
            <person name="Liu K.W."/>
            <person name="Li Z."/>
            <person name="Lohaus R."/>
            <person name="Hsiao Y.Y."/>
            <person name="Niu S.C."/>
            <person name="Wang J.Y."/>
            <person name="Lin Y.C."/>
            <person name="Xu Q."/>
            <person name="Chen L.J."/>
            <person name="Yoshida K."/>
            <person name="Fujiwara S."/>
            <person name="Wang Z.W."/>
            <person name="Zhang Y.Q."/>
            <person name="Mitsuda N."/>
            <person name="Wang M."/>
            <person name="Liu G.H."/>
            <person name="Pecoraro L."/>
            <person name="Huang H.X."/>
            <person name="Xiao X.J."/>
            <person name="Lin M."/>
            <person name="Wu X.Y."/>
            <person name="Wu W.L."/>
            <person name="Chen Y.Y."/>
            <person name="Chang S.B."/>
            <person name="Sakamoto S."/>
            <person name="Ohme-Takagi M."/>
            <person name="Yagi M."/>
            <person name="Zeng S.J."/>
            <person name="Shen C.Y."/>
            <person name="Yeh C.M."/>
            <person name="Luo Y.B."/>
            <person name="Tsai W.C."/>
            <person name="Van de Peer Y."/>
            <person name="Liu Z.J."/>
        </authorList>
    </citation>
    <scope>NUCLEOTIDE SEQUENCE [LARGE SCALE GENOMIC DNA]</scope>
    <source>
        <strain evidence="5">cv. Shenzhen</strain>
        <tissue evidence="4">Stem</tissue>
    </source>
</reference>
<accession>A0A2I0AC10</accession>
<proteinExistence type="inferred from homology"/>
<evidence type="ECO:0000313" key="5">
    <source>
        <dbReference type="Proteomes" id="UP000236161"/>
    </source>
</evidence>
<dbReference type="InterPro" id="IPR011990">
    <property type="entry name" value="TPR-like_helical_dom_sf"/>
</dbReference>
<dbReference type="GO" id="GO:0032259">
    <property type="term" value="P:methylation"/>
    <property type="evidence" value="ECO:0007669"/>
    <property type="project" value="UniProtKB-KW"/>
</dbReference>
<dbReference type="NCBIfam" id="TIGR00756">
    <property type="entry name" value="PPR"/>
    <property type="match status" value="6"/>
</dbReference>
<evidence type="ECO:0000256" key="2">
    <source>
        <dbReference type="ARBA" id="ARBA00022737"/>
    </source>
</evidence>
<keyword evidence="4" id="KW-0489">Methyltransferase</keyword>
<evidence type="ECO:0000313" key="4">
    <source>
        <dbReference type="EMBL" id="PKA53092.1"/>
    </source>
</evidence>
<dbReference type="EMBL" id="KZ452000">
    <property type="protein sequence ID" value="PKA53092.1"/>
    <property type="molecule type" value="Genomic_DNA"/>
</dbReference>